<dbReference type="EMBL" id="JH971395">
    <property type="protein sequence ID" value="EKM77486.1"/>
    <property type="molecule type" value="Genomic_DNA"/>
</dbReference>
<reference evidence="4" key="1">
    <citation type="journal article" date="2012" name="Proc. Natl. Acad. Sci. U.S.A.">
        <title>Genome sequence of the button mushroom Agaricus bisporus reveals mechanisms governing adaptation to a humic-rich ecological niche.</title>
        <authorList>
            <person name="Morin E."/>
            <person name="Kohler A."/>
            <person name="Baker A.R."/>
            <person name="Foulongne-Oriol M."/>
            <person name="Lombard V."/>
            <person name="Nagy L.G."/>
            <person name="Ohm R.A."/>
            <person name="Patyshakuliyeva A."/>
            <person name="Brun A."/>
            <person name="Aerts A.L."/>
            <person name="Bailey A.M."/>
            <person name="Billette C."/>
            <person name="Coutinho P.M."/>
            <person name="Deakin G."/>
            <person name="Doddapaneni H."/>
            <person name="Floudas D."/>
            <person name="Grimwood J."/>
            <person name="Hilden K."/>
            <person name="Kuees U."/>
            <person name="LaButti K.M."/>
            <person name="Lapidus A."/>
            <person name="Lindquist E.A."/>
            <person name="Lucas S.M."/>
            <person name="Murat C."/>
            <person name="Riley R.W."/>
            <person name="Salamov A.A."/>
            <person name="Schmutz J."/>
            <person name="Subramanian V."/>
            <person name="Woesten H.A.B."/>
            <person name="Xu J."/>
            <person name="Eastwood D.C."/>
            <person name="Foster G.D."/>
            <person name="Sonnenberg A.S."/>
            <person name="Cullen D."/>
            <person name="de Vries R.P."/>
            <person name="Lundell T."/>
            <person name="Hibbett D.S."/>
            <person name="Henrissat B."/>
            <person name="Burton K.S."/>
            <person name="Kerrigan R.W."/>
            <person name="Challen M.P."/>
            <person name="Grigoriev I.V."/>
            <person name="Martin F."/>
        </authorList>
    </citation>
    <scope>NUCLEOTIDE SEQUENCE [LARGE SCALE GENOMIC DNA]</scope>
    <source>
        <strain evidence="4">JB137-S8 / ATCC MYA-4627 / FGSC 10392</strain>
    </source>
</reference>
<feature type="transmembrane region" description="Helical" evidence="1">
    <location>
        <begin position="15"/>
        <end position="40"/>
    </location>
</feature>
<dbReference type="InParanoid" id="K5WQ53"/>
<feature type="transmembrane region" description="Helical" evidence="1">
    <location>
        <begin position="126"/>
        <end position="149"/>
    </location>
</feature>
<dbReference type="InterPro" id="IPR045339">
    <property type="entry name" value="DUF6534"/>
</dbReference>
<dbReference type="Proteomes" id="UP000008493">
    <property type="component" value="Unassembled WGS sequence"/>
</dbReference>
<dbReference type="Pfam" id="PF20152">
    <property type="entry name" value="DUF6534"/>
    <property type="match status" value="1"/>
</dbReference>
<dbReference type="PANTHER" id="PTHR40465">
    <property type="entry name" value="CHROMOSOME 1, WHOLE GENOME SHOTGUN SEQUENCE"/>
    <property type="match status" value="1"/>
</dbReference>
<accession>K5WQ53</accession>
<name>K5WQ53_AGABU</name>
<feature type="transmembrane region" description="Helical" evidence="1">
    <location>
        <begin position="92"/>
        <end position="114"/>
    </location>
</feature>
<dbReference type="eggNOG" id="ENOG502SPCC">
    <property type="taxonomic scope" value="Eukaryota"/>
</dbReference>
<organism evidence="3 4">
    <name type="scientific">Agaricus bisporus var. burnettii (strain JB137-S8 / ATCC MYA-4627 / FGSC 10392)</name>
    <name type="common">White button mushroom</name>
    <dbReference type="NCBI Taxonomy" id="597362"/>
    <lineage>
        <taxon>Eukaryota</taxon>
        <taxon>Fungi</taxon>
        <taxon>Dikarya</taxon>
        <taxon>Basidiomycota</taxon>
        <taxon>Agaricomycotina</taxon>
        <taxon>Agaricomycetes</taxon>
        <taxon>Agaricomycetidae</taxon>
        <taxon>Agaricales</taxon>
        <taxon>Agaricineae</taxon>
        <taxon>Agaricaceae</taxon>
        <taxon>Agaricus</taxon>
    </lineage>
</organism>
<feature type="transmembrane region" description="Helical" evidence="1">
    <location>
        <begin position="234"/>
        <end position="255"/>
    </location>
</feature>
<keyword evidence="1" id="KW-0472">Membrane</keyword>
<evidence type="ECO:0000313" key="3">
    <source>
        <dbReference type="EMBL" id="EKM77486.1"/>
    </source>
</evidence>
<proteinExistence type="predicted"/>
<dbReference type="OMA" id="ASFYFCI"/>
<dbReference type="KEGG" id="abp:AGABI1DRAFT115097"/>
<dbReference type="AlphaFoldDB" id="K5WQ53"/>
<evidence type="ECO:0000259" key="2">
    <source>
        <dbReference type="Pfam" id="PF20152"/>
    </source>
</evidence>
<gene>
    <name evidence="3" type="ORF">AGABI1DRAFT_115097</name>
</gene>
<dbReference type="OrthoDB" id="3263055at2759"/>
<sequence length="339" mass="37778">MSATLDDNVPLDNTFGAMLIGVVVSAVLHGVCLLQAFYYFQRYKKDPFFMKALVVILCTFDAFHLCMVTHTVYHYNITGFNDYSDDSALKRIVFSVVIEALPTGLNGAFVQTFYTYRVWRLSNRNYFLTGLILVLICCCAGCGTAWVVIVMQLKTYERLLDFNPLTITINALSTSIDVLIALSLVFLLHSARTGFKRSDTMINKLIIFVVNTGILTTLCAISSLISLVASPNTLLYASFYFCIGRLYSNSFLATLNARNGITDSVDNVDHMMVSIPRSALSSTQGKSQQQNISIRIDTTQESLHDAAMRKAHTARMRSGMLDSVSDMKEAVDENGNRQY</sequence>
<dbReference type="PANTHER" id="PTHR40465:SF1">
    <property type="entry name" value="DUF6534 DOMAIN-CONTAINING PROTEIN"/>
    <property type="match status" value="1"/>
</dbReference>
<feature type="transmembrane region" description="Helical" evidence="1">
    <location>
        <begin position="201"/>
        <end position="228"/>
    </location>
</feature>
<keyword evidence="1" id="KW-0812">Transmembrane</keyword>
<dbReference type="GeneID" id="18824596"/>
<keyword evidence="1" id="KW-1133">Transmembrane helix</keyword>
<feature type="transmembrane region" description="Helical" evidence="1">
    <location>
        <begin position="52"/>
        <end position="72"/>
    </location>
</feature>
<dbReference type="RefSeq" id="XP_007331770.1">
    <property type="nucleotide sequence ID" value="XM_007331708.1"/>
</dbReference>
<feature type="domain" description="DUF6534" evidence="2">
    <location>
        <begin position="174"/>
        <end position="259"/>
    </location>
</feature>
<dbReference type="STRING" id="597362.K5WQ53"/>
<evidence type="ECO:0000256" key="1">
    <source>
        <dbReference type="SAM" id="Phobius"/>
    </source>
</evidence>
<evidence type="ECO:0000313" key="4">
    <source>
        <dbReference type="Proteomes" id="UP000008493"/>
    </source>
</evidence>
<dbReference type="HOGENOM" id="CLU_046025_5_4_1"/>
<feature type="transmembrane region" description="Helical" evidence="1">
    <location>
        <begin position="169"/>
        <end position="189"/>
    </location>
</feature>
<protein>
    <recommendedName>
        <fullName evidence="2">DUF6534 domain-containing protein</fullName>
    </recommendedName>
</protein>
<keyword evidence="4" id="KW-1185">Reference proteome</keyword>